<evidence type="ECO:0000256" key="2">
    <source>
        <dbReference type="SAM" id="Phobius"/>
    </source>
</evidence>
<gene>
    <name evidence="3" type="ORF">G1C97_0436</name>
</gene>
<comment type="caution">
    <text evidence="3">The sequence shown here is derived from an EMBL/GenBank/DDBJ whole genome shotgun (WGS) entry which is preliminary data.</text>
</comment>
<keyword evidence="4" id="KW-1185">Reference proteome</keyword>
<feature type="compositionally biased region" description="Low complexity" evidence="1">
    <location>
        <begin position="158"/>
        <end position="169"/>
    </location>
</feature>
<evidence type="ECO:0000313" key="4">
    <source>
        <dbReference type="Proteomes" id="UP000543419"/>
    </source>
</evidence>
<evidence type="ECO:0000256" key="1">
    <source>
        <dbReference type="SAM" id="MobiDB-lite"/>
    </source>
</evidence>
<feature type="compositionally biased region" description="Basic and acidic residues" evidence="1">
    <location>
        <begin position="127"/>
        <end position="143"/>
    </location>
</feature>
<proteinExistence type="predicted"/>
<name>A0A7Y0HWP4_9BIFI</name>
<dbReference type="Proteomes" id="UP000543419">
    <property type="component" value="Unassembled WGS sequence"/>
</dbReference>
<reference evidence="3 4" key="1">
    <citation type="submission" date="2020-02" db="EMBL/GenBank/DDBJ databases">
        <title>Characterization of phylogenetic diversity of novel bifidobacterial species isolated in Czech ZOOs.</title>
        <authorList>
            <person name="Lugli G.A."/>
            <person name="Vera N.B."/>
            <person name="Ventura M."/>
        </authorList>
    </citation>
    <scope>NUCLEOTIDE SEQUENCE [LARGE SCALE GENOMIC DNA]</scope>
    <source>
        <strain evidence="3 4">DSM 109959</strain>
    </source>
</reference>
<keyword evidence="2" id="KW-1133">Transmembrane helix</keyword>
<protein>
    <submittedName>
        <fullName evidence="3">Uncharacterized protein</fullName>
    </submittedName>
</protein>
<feature type="region of interest" description="Disordered" evidence="1">
    <location>
        <begin position="118"/>
        <end position="169"/>
    </location>
</feature>
<feature type="transmembrane region" description="Helical" evidence="2">
    <location>
        <begin position="20"/>
        <end position="41"/>
    </location>
</feature>
<keyword evidence="2" id="KW-0812">Transmembrane</keyword>
<organism evidence="3 4">
    <name type="scientific">Bifidobacterium olomucense</name>
    <dbReference type="NCBI Taxonomy" id="2675324"/>
    <lineage>
        <taxon>Bacteria</taxon>
        <taxon>Bacillati</taxon>
        <taxon>Actinomycetota</taxon>
        <taxon>Actinomycetes</taxon>
        <taxon>Bifidobacteriales</taxon>
        <taxon>Bifidobacteriaceae</taxon>
        <taxon>Bifidobacterium</taxon>
    </lineage>
</organism>
<dbReference type="AlphaFoldDB" id="A0A7Y0HWP4"/>
<feature type="transmembrane region" description="Helical" evidence="2">
    <location>
        <begin position="94"/>
        <end position="113"/>
    </location>
</feature>
<keyword evidence="2" id="KW-0472">Membrane</keyword>
<dbReference type="EMBL" id="JAAIIG010000002">
    <property type="protein sequence ID" value="NMM97487.1"/>
    <property type="molecule type" value="Genomic_DNA"/>
</dbReference>
<evidence type="ECO:0000313" key="3">
    <source>
        <dbReference type="EMBL" id="NMM97487.1"/>
    </source>
</evidence>
<feature type="transmembrane region" description="Helical" evidence="2">
    <location>
        <begin position="53"/>
        <end position="74"/>
    </location>
</feature>
<sequence>MPDLKESSMKDLLIIDMLPTYGLVCYLLVSICVTLAFRGLAHACGDRRRLCSAVIALLIGSLSVALLAGCAYTIAMPYAQPDMVDFYRTYRPAAFVFLTGLFCVQSVFGAATVQTSRNRHNTGNGSDHAHQCEPSCRHDDAHRSGRTTAVHGEGAKASVQSIPVSSPIP</sequence>
<accession>A0A7Y0HWP4</accession>